<dbReference type="GO" id="GO:0003677">
    <property type="term" value="F:DNA binding"/>
    <property type="evidence" value="ECO:0007669"/>
    <property type="project" value="UniProtKB-KW"/>
</dbReference>
<dbReference type="InterPro" id="IPR023187">
    <property type="entry name" value="Tscrpt_reg_MarR-type_CS"/>
</dbReference>
<dbReference type="EMBL" id="JWIR02000066">
    <property type="protein sequence ID" value="KKB36014.1"/>
    <property type="molecule type" value="Genomic_DNA"/>
</dbReference>
<organism evidence="5 6">
    <name type="scientific">Bacillus thermotolerans</name>
    <name type="common">Quasibacillus thermotolerans</name>
    <dbReference type="NCBI Taxonomy" id="1221996"/>
    <lineage>
        <taxon>Bacteria</taxon>
        <taxon>Bacillati</taxon>
        <taxon>Bacillota</taxon>
        <taxon>Bacilli</taxon>
        <taxon>Bacillales</taxon>
        <taxon>Bacillaceae</taxon>
        <taxon>Bacillus</taxon>
    </lineage>
</organism>
<dbReference type="PANTHER" id="PTHR42756">
    <property type="entry name" value="TRANSCRIPTIONAL REGULATOR, MARR"/>
    <property type="match status" value="1"/>
</dbReference>
<dbReference type="STRING" id="1221996.QY95_03262"/>
<dbReference type="OrthoDB" id="9799663at2"/>
<keyword evidence="3" id="KW-0804">Transcription</keyword>
<dbReference type="PRINTS" id="PR00598">
    <property type="entry name" value="HTHMARR"/>
</dbReference>
<dbReference type="InterPro" id="IPR036388">
    <property type="entry name" value="WH-like_DNA-bd_sf"/>
</dbReference>
<accession>A0A0F5HRP6</accession>
<keyword evidence="2" id="KW-0238">DNA-binding</keyword>
<evidence type="ECO:0000256" key="2">
    <source>
        <dbReference type="ARBA" id="ARBA00023125"/>
    </source>
</evidence>
<dbReference type="InterPro" id="IPR000835">
    <property type="entry name" value="HTH_MarR-typ"/>
</dbReference>
<evidence type="ECO:0000259" key="4">
    <source>
        <dbReference type="PROSITE" id="PS50995"/>
    </source>
</evidence>
<dbReference type="GO" id="GO:0003700">
    <property type="term" value="F:DNA-binding transcription factor activity"/>
    <property type="evidence" value="ECO:0007669"/>
    <property type="project" value="InterPro"/>
</dbReference>
<gene>
    <name evidence="5" type="ORF">QY95_03262</name>
</gene>
<comment type="caution">
    <text evidence="5">The sequence shown here is derived from an EMBL/GenBank/DDBJ whole genome shotgun (WGS) entry which is preliminary data.</text>
</comment>
<evidence type="ECO:0000313" key="5">
    <source>
        <dbReference type="EMBL" id="KKB36014.1"/>
    </source>
</evidence>
<dbReference type="AlphaFoldDB" id="A0A0F5HRP6"/>
<evidence type="ECO:0000313" key="6">
    <source>
        <dbReference type="Proteomes" id="UP000031563"/>
    </source>
</evidence>
<feature type="domain" description="HTH marR-type" evidence="4">
    <location>
        <begin position="1"/>
        <end position="138"/>
    </location>
</feature>
<dbReference type="Gene3D" id="1.10.10.10">
    <property type="entry name" value="Winged helix-like DNA-binding domain superfamily/Winged helix DNA-binding domain"/>
    <property type="match status" value="1"/>
</dbReference>
<accession>A0A0F5HKB3</accession>
<sequence>MNLSFKDFIGIKIHQTDLNLTSYIKAQLEPYNLAPEQNLIMMLLWEEEGLTQNQLAECLNKDKTNITRMALSLEKKGFVKRINCKDDRRSVRLYLTEDGKNLGEKVLPITERFNEIVCDGITKEELLIMERVLSKISKNVQKQS</sequence>
<protein>
    <submittedName>
        <fullName evidence="5">Transcriptional regulator, MarR family</fullName>
    </submittedName>
</protein>
<evidence type="ECO:0000256" key="1">
    <source>
        <dbReference type="ARBA" id="ARBA00023015"/>
    </source>
</evidence>
<keyword evidence="6" id="KW-1185">Reference proteome</keyword>
<proteinExistence type="predicted"/>
<evidence type="ECO:0000256" key="3">
    <source>
        <dbReference type="ARBA" id="ARBA00023163"/>
    </source>
</evidence>
<reference evidence="5" key="1">
    <citation type="submission" date="2015-02" db="EMBL/GenBank/DDBJ databases">
        <title>Genome Assembly of Bacillaceae bacterium MTCC 8252.</title>
        <authorList>
            <person name="Verma A."/>
            <person name="Khatri I."/>
            <person name="Mual P."/>
            <person name="Subramanian S."/>
            <person name="Krishnamurthi S."/>
        </authorList>
    </citation>
    <scope>NUCLEOTIDE SEQUENCE [LARGE SCALE GENOMIC DNA]</scope>
    <source>
        <strain evidence="5">MTCC 8252</strain>
    </source>
</reference>
<dbReference type="SUPFAM" id="SSF46785">
    <property type="entry name" value="Winged helix' DNA-binding domain"/>
    <property type="match status" value="1"/>
</dbReference>
<dbReference type="PANTHER" id="PTHR42756:SF1">
    <property type="entry name" value="TRANSCRIPTIONAL REPRESSOR OF EMRAB OPERON"/>
    <property type="match status" value="1"/>
</dbReference>
<keyword evidence="1" id="KW-0805">Transcription regulation</keyword>
<name>A0A0F5HRP6_BACTR</name>
<dbReference type="Pfam" id="PF01047">
    <property type="entry name" value="MarR"/>
    <property type="match status" value="1"/>
</dbReference>
<dbReference type="SMART" id="SM00347">
    <property type="entry name" value="HTH_MARR"/>
    <property type="match status" value="1"/>
</dbReference>
<dbReference type="PROSITE" id="PS50995">
    <property type="entry name" value="HTH_MARR_2"/>
    <property type="match status" value="1"/>
</dbReference>
<dbReference type="Proteomes" id="UP000031563">
    <property type="component" value="Unassembled WGS sequence"/>
</dbReference>
<dbReference type="InterPro" id="IPR036390">
    <property type="entry name" value="WH_DNA-bd_sf"/>
</dbReference>
<dbReference type="PROSITE" id="PS01117">
    <property type="entry name" value="HTH_MARR_1"/>
    <property type="match status" value="1"/>
</dbReference>